<organism evidence="14 15">
    <name type="scientific">Agromyces humatus</name>
    <dbReference type="NCBI Taxonomy" id="279573"/>
    <lineage>
        <taxon>Bacteria</taxon>
        <taxon>Bacillati</taxon>
        <taxon>Actinomycetota</taxon>
        <taxon>Actinomycetes</taxon>
        <taxon>Micrococcales</taxon>
        <taxon>Microbacteriaceae</taxon>
        <taxon>Agromyces</taxon>
    </lineage>
</organism>
<evidence type="ECO:0000256" key="3">
    <source>
        <dbReference type="ARBA" id="ARBA00022457"/>
    </source>
</evidence>
<evidence type="ECO:0000256" key="1">
    <source>
        <dbReference type="ARBA" id="ARBA00001946"/>
    </source>
</evidence>
<keyword evidence="8" id="KW-0460">Magnesium</keyword>
<keyword evidence="5" id="KW-0479">Metal-binding</keyword>
<dbReference type="Proteomes" id="UP001500506">
    <property type="component" value="Unassembled WGS sequence"/>
</dbReference>
<dbReference type="EMBL" id="BAAANH010000003">
    <property type="protein sequence ID" value="GAA1758881.1"/>
    <property type="molecule type" value="Genomic_DNA"/>
</dbReference>
<gene>
    <name evidence="14" type="ORF">GCM10009747_17150</name>
</gene>
<proteinExistence type="inferred from homology"/>
<dbReference type="PRINTS" id="PR00502">
    <property type="entry name" value="NUDIXFAMILY"/>
</dbReference>
<sequence length="196" mass="21623">MRASPPAMSPLRKFIEEMIVRRERLSDLPAIVPHFDPAEDSIASRDSKLQSTPAQEPRGVPVKKQINVVGAVVVRDDTILAAQRSAAMALPGMWEFPGGKIEAGETPQQALAREMNEELRCTVEIGEHLETTSHEYDFGVVTLTTYYATLVDDEPQLTEHSEIRWIPASALDSVEWAPADVPAVERIMRDFSSGAA</sequence>
<evidence type="ECO:0000256" key="7">
    <source>
        <dbReference type="ARBA" id="ARBA00022801"/>
    </source>
</evidence>
<name>A0ABP4WNJ4_9MICO</name>
<keyword evidence="7" id="KW-0378">Hydrolase</keyword>
<evidence type="ECO:0000256" key="2">
    <source>
        <dbReference type="ARBA" id="ARBA00005582"/>
    </source>
</evidence>
<dbReference type="InterPro" id="IPR020476">
    <property type="entry name" value="Nudix_hydrolase"/>
</dbReference>
<dbReference type="SUPFAM" id="SSF55811">
    <property type="entry name" value="Nudix"/>
    <property type="match status" value="1"/>
</dbReference>
<comment type="cofactor">
    <cofactor evidence="1">
        <name>Mg(2+)</name>
        <dbReference type="ChEBI" id="CHEBI:18420"/>
    </cofactor>
</comment>
<keyword evidence="6" id="KW-0227">DNA damage</keyword>
<evidence type="ECO:0000256" key="12">
    <source>
        <dbReference type="SAM" id="MobiDB-lite"/>
    </source>
</evidence>
<keyword evidence="9" id="KW-0234">DNA repair</keyword>
<evidence type="ECO:0000256" key="5">
    <source>
        <dbReference type="ARBA" id="ARBA00022723"/>
    </source>
</evidence>
<keyword evidence="15" id="KW-1185">Reference proteome</keyword>
<comment type="catalytic activity">
    <reaction evidence="10">
        <text>8-oxo-dGTP + H2O = 8-oxo-dGMP + diphosphate + H(+)</text>
        <dbReference type="Rhea" id="RHEA:31575"/>
        <dbReference type="ChEBI" id="CHEBI:15377"/>
        <dbReference type="ChEBI" id="CHEBI:15378"/>
        <dbReference type="ChEBI" id="CHEBI:33019"/>
        <dbReference type="ChEBI" id="CHEBI:63224"/>
        <dbReference type="ChEBI" id="CHEBI:77896"/>
        <dbReference type="EC" id="3.6.1.55"/>
    </reaction>
</comment>
<dbReference type="Pfam" id="PF00293">
    <property type="entry name" value="NUDIX"/>
    <property type="match status" value="1"/>
</dbReference>
<accession>A0ABP4WNJ4</accession>
<evidence type="ECO:0000313" key="15">
    <source>
        <dbReference type="Proteomes" id="UP001500506"/>
    </source>
</evidence>
<dbReference type="PANTHER" id="PTHR47707:SF1">
    <property type="entry name" value="NUDIX HYDROLASE FAMILY PROTEIN"/>
    <property type="match status" value="1"/>
</dbReference>
<dbReference type="InterPro" id="IPR000086">
    <property type="entry name" value="NUDIX_hydrolase_dom"/>
</dbReference>
<reference evidence="15" key="1">
    <citation type="journal article" date="2019" name="Int. J. Syst. Evol. Microbiol.">
        <title>The Global Catalogue of Microorganisms (GCM) 10K type strain sequencing project: providing services to taxonomists for standard genome sequencing and annotation.</title>
        <authorList>
            <consortium name="The Broad Institute Genomics Platform"/>
            <consortium name="The Broad Institute Genome Sequencing Center for Infectious Disease"/>
            <person name="Wu L."/>
            <person name="Ma J."/>
        </authorList>
    </citation>
    <scope>NUCLEOTIDE SEQUENCE [LARGE SCALE GENOMIC DNA]</scope>
    <source>
        <strain evidence="15">JCM 14319</strain>
    </source>
</reference>
<feature type="domain" description="Nudix hydrolase" evidence="13">
    <location>
        <begin position="64"/>
        <end position="189"/>
    </location>
</feature>
<protein>
    <recommendedName>
        <fullName evidence="11">8-oxo-dGTP diphosphatase</fullName>
        <ecNumber evidence="11">3.6.1.55</ecNumber>
    </recommendedName>
</protein>
<dbReference type="Gene3D" id="3.90.79.10">
    <property type="entry name" value="Nucleoside Triphosphate Pyrophosphohydrolase"/>
    <property type="match status" value="1"/>
</dbReference>
<evidence type="ECO:0000256" key="8">
    <source>
        <dbReference type="ARBA" id="ARBA00022842"/>
    </source>
</evidence>
<dbReference type="EC" id="3.6.1.55" evidence="11"/>
<dbReference type="CDD" id="cd03425">
    <property type="entry name" value="NUDIX_MutT_NudA_like"/>
    <property type="match status" value="1"/>
</dbReference>
<comment type="caution">
    <text evidence="14">The sequence shown here is derived from an EMBL/GenBank/DDBJ whole genome shotgun (WGS) entry which is preliminary data.</text>
</comment>
<comment type="similarity">
    <text evidence="2">Belongs to the Nudix hydrolase family.</text>
</comment>
<feature type="region of interest" description="Disordered" evidence="12">
    <location>
        <begin position="37"/>
        <end position="60"/>
    </location>
</feature>
<keyword evidence="3" id="KW-0515">Mutator protein</keyword>
<evidence type="ECO:0000256" key="11">
    <source>
        <dbReference type="ARBA" id="ARBA00038905"/>
    </source>
</evidence>
<evidence type="ECO:0000259" key="13">
    <source>
        <dbReference type="PROSITE" id="PS51462"/>
    </source>
</evidence>
<dbReference type="InterPro" id="IPR047127">
    <property type="entry name" value="MutT-like"/>
</dbReference>
<dbReference type="InterPro" id="IPR015797">
    <property type="entry name" value="NUDIX_hydrolase-like_dom_sf"/>
</dbReference>
<dbReference type="PANTHER" id="PTHR47707">
    <property type="entry name" value="8-OXO-DGTP DIPHOSPHATASE"/>
    <property type="match status" value="1"/>
</dbReference>
<keyword evidence="4" id="KW-0235">DNA replication</keyword>
<evidence type="ECO:0000256" key="6">
    <source>
        <dbReference type="ARBA" id="ARBA00022763"/>
    </source>
</evidence>
<evidence type="ECO:0000256" key="10">
    <source>
        <dbReference type="ARBA" id="ARBA00035861"/>
    </source>
</evidence>
<evidence type="ECO:0000256" key="4">
    <source>
        <dbReference type="ARBA" id="ARBA00022705"/>
    </source>
</evidence>
<dbReference type="PROSITE" id="PS51462">
    <property type="entry name" value="NUDIX"/>
    <property type="match status" value="1"/>
</dbReference>
<evidence type="ECO:0000256" key="9">
    <source>
        <dbReference type="ARBA" id="ARBA00023204"/>
    </source>
</evidence>
<evidence type="ECO:0000313" key="14">
    <source>
        <dbReference type="EMBL" id="GAA1758881.1"/>
    </source>
</evidence>